<keyword evidence="2" id="KW-0418">Kinase</keyword>
<dbReference type="InterPro" id="IPR011009">
    <property type="entry name" value="Kinase-like_dom_sf"/>
</dbReference>
<dbReference type="SUPFAM" id="SSF56112">
    <property type="entry name" value="Protein kinase-like (PK-like)"/>
    <property type="match status" value="1"/>
</dbReference>
<reference evidence="2 3" key="1">
    <citation type="submission" date="2021-03" db="EMBL/GenBank/DDBJ databases">
        <title>Sequencing the genomes of 1000 actinobacteria strains.</title>
        <authorList>
            <person name="Klenk H.-P."/>
        </authorList>
    </citation>
    <scope>NUCLEOTIDE SEQUENCE [LARGE SCALE GENOMIC DNA]</scope>
    <source>
        <strain evidence="2 3">DSM 15797</strain>
    </source>
</reference>
<dbReference type="EMBL" id="JAGIOF010000001">
    <property type="protein sequence ID" value="MBP2385059.1"/>
    <property type="molecule type" value="Genomic_DNA"/>
</dbReference>
<keyword evidence="2" id="KW-0808">Transferase</keyword>
<sequence>MIRVPLPREIALAQSLHPGPAWESGHVNVGGQFHVVLVAENEAVLRISRTRAAALEMQRRVDLVEALAPRLGFELPTALTPVWHGNDCSAVVQRYVPGSAHAPHRGDAAALRRLVEELAGIDVAPLAGLLARPFAFNGPWTAVKTAATLRALPTELVADAELVLATIAGFASIPPALVHGDLAGHNVHWLDGRLVGVLDWDLAAAWDPALNSAYLGLWHGESMLDLMAPTAQEAWRARVWLGAMSLESIYNVGLANDPAQLEAMVARVAGRIRRAAAAARS</sequence>
<dbReference type="Gene3D" id="3.30.200.20">
    <property type="entry name" value="Phosphorylase Kinase, domain 1"/>
    <property type="match status" value="1"/>
</dbReference>
<dbReference type="Proteomes" id="UP001296993">
    <property type="component" value="Unassembled WGS sequence"/>
</dbReference>
<gene>
    <name evidence="2" type="ORF">JOF47_000570</name>
</gene>
<comment type="caution">
    <text evidence="2">The sequence shown here is derived from an EMBL/GenBank/DDBJ whole genome shotgun (WGS) entry which is preliminary data.</text>
</comment>
<feature type="domain" description="Aminoglycoside phosphotransferase" evidence="1">
    <location>
        <begin position="33"/>
        <end position="216"/>
    </location>
</feature>
<name>A0ABS4XBH9_9MICC</name>
<evidence type="ECO:0000259" key="1">
    <source>
        <dbReference type="Pfam" id="PF01636"/>
    </source>
</evidence>
<keyword evidence="3" id="KW-1185">Reference proteome</keyword>
<dbReference type="Pfam" id="PF01636">
    <property type="entry name" value="APH"/>
    <property type="match status" value="1"/>
</dbReference>
<organism evidence="2 3">
    <name type="scientific">Paeniglutamicibacter kerguelensis</name>
    <dbReference type="NCBI Taxonomy" id="254788"/>
    <lineage>
        <taxon>Bacteria</taxon>
        <taxon>Bacillati</taxon>
        <taxon>Actinomycetota</taxon>
        <taxon>Actinomycetes</taxon>
        <taxon>Micrococcales</taxon>
        <taxon>Micrococcaceae</taxon>
        <taxon>Paeniglutamicibacter</taxon>
    </lineage>
</organism>
<accession>A0ABS4XBH9</accession>
<dbReference type="Gene3D" id="3.90.1200.10">
    <property type="match status" value="1"/>
</dbReference>
<protein>
    <submittedName>
        <fullName evidence="2">Aminoglycoside phosphotransferase (APT) family kinase protein</fullName>
    </submittedName>
</protein>
<evidence type="ECO:0000313" key="3">
    <source>
        <dbReference type="Proteomes" id="UP001296993"/>
    </source>
</evidence>
<evidence type="ECO:0000313" key="2">
    <source>
        <dbReference type="EMBL" id="MBP2385059.1"/>
    </source>
</evidence>
<proteinExistence type="predicted"/>
<dbReference type="GO" id="GO:0016301">
    <property type="term" value="F:kinase activity"/>
    <property type="evidence" value="ECO:0007669"/>
    <property type="project" value="UniProtKB-KW"/>
</dbReference>
<dbReference type="RefSeq" id="WP_209995810.1">
    <property type="nucleotide sequence ID" value="NZ_BAAAJY010000020.1"/>
</dbReference>
<dbReference type="InterPro" id="IPR002575">
    <property type="entry name" value="Aminoglycoside_PTrfase"/>
</dbReference>